<feature type="transmembrane region" description="Helical" evidence="1">
    <location>
        <begin position="115"/>
        <end position="131"/>
    </location>
</feature>
<dbReference type="Proteomes" id="UP000295129">
    <property type="component" value="Unassembled WGS sequence"/>
</dbReference>
<keyword evidence="4" id="KW-1185">Reference proteome</keyword>
<evidence type="ECO:0000313" key="3">
    <source>
        <dbReference type="EMBL" id="TDN56929.1"/>
    </source>
</evidence>
<organism evidence="3 4">
    <name type="scientific">Azoarcus indigens</name>
    <dbReference type="NCBI Taxonomy" id="29545"/>
    <lineage>
        <taxon>Bacteria</taxon>
        <taxon>Pseudomonadati</taxon>
        <taxon>Pseudomonadota</taxon>
        <taxon>Betaproteobacteria</taxon>
        <taxon>Rhodocyclales</taxon>
        <taxon>Zoogloeaceae</taxon>
        <taxon>Azoarcus</taxon>
    </lineage>
</organism>
<feature type="transmembrane region" description="Helical" evidence="1">
    <location>
        <begin position="91"/>
        <end position="109"/>
    </location>
</feature>
<comment type="caution">
    <text evidence="3">The sequence shown here is derived from an EMBL/GenBank/DDBJ whole genome shotgun (WGS) entry which is preliminary data.</text>
</comment>
<sequence length="166" mass="17074">MKIRILNRQDALAGGLFVLFGLAGAHIASSYPIGTTMRMGAGYFPLVLGGILVLLGLVVGLRSLRLQVAANEAHEVAEALGRGAAGLRRLAGLRPALFVGAGVLAFALLAPHQGLVLATVALTLLSGYAHQEVRIRELLGLSAALAFFGSAVFAYGLGLPLPVLPA</sequence>
<protein>
    <submittedName>
        <fullName evidence="3">Tripartite tricarboxylate transporter TctB family protein</fullName>
    </submittedName>
</protein>
<keyword evidence="1" id="KW-0812">Transmembrane</keyword>
<evidence type="ECO:0000259" key="2">
    <source>
        <dbReference type="Pfam" id="PF07331"/>
    </source>
</evidence>
<evidence type="ECO:0000313" key="4">
    <source>
        <dbReference type="Proteomes" id="UP000295129"/>
    </source>
</evidence>
<feature type="transmembrane region" description="Helical" evidence="1">
    <location>
        <begin position="40"/>
        <end position="61"/>
    </location>
</feature>
<feature type="domain" description="DUF1468" evidence="2">
    <location>
        <begin position="13"/>
        <end position="162"/>
    </location>
</feature>
<proteinExistence type="predicted"/>
<feature type="transmembrane region" description="Helical" evidence="1">
    <location>
        <begin position="138"/>
        <end position="157"/>
    </location>
</feature>
<keyword evidence="1" id="KW-0472">Membrane</keyword>
<dbReference type="AlphaFoldDB" id="A0A4R6EF58"/>
<dbReference type="Pfam" id="PF07331">
    <property type="entry name" value="TctB"/>
    <property type="match status" value="1"/>
</dbReference>
<keyword evidence="1" id="KW-1133">Transmembrane helix</keyword>
<dbReference type="InterPro" id="IPR009936">
    <property type="entry name" value="DUF1468"/>
</dbReference>
<dbReference type="EMBL" id="SNVV01000001">
    <property type="protein sequence ID" value="TDN56929.1"/>
    <property type="molecule type" value="Genomic_DNA"/>
</dbReference>
<gene>
    <name evidence="3" type="ORF">C7389_101308</name>
</gene>
<reference evidence="3 4" key="1">
    <citation type="submission" date="2019-03" db="EMBL/GenBank/DDBJ databases">
        <title>Genomic Encyclopedia of Type Strains, Phase IV (KMG-IV): sequencing the most valuable type-strain genomes for metagenomic binning, comparative biology and taxonomic classification.</title>
        <authorList>
            <person name="Goeker M."/>
        </authorList>
    </citation>
    <scope>NUCLEOTIDE SEQUENCE [LARGE SCALE GENOMIC DNA]</scope>
    <source>
        <strain evidence="3 4">DSM 12121</strain>
    </source>
</reference>
<name>A0A4R6EF58_9RHOO</name>
<dbReference type="RefSeq" id="WP_133587661.1">
    <property type="nucleotide sequence ID" value="NZ_SNVV01000001.1"/>
</dbReference>
<accession>A0A4R6EF58</accession>
<evidence type="ECO:0000256" key="1">
    <source>
        <dbReference type="SAM" id="Phobius"/>
    </source>
</evidence>